<reference evidence="1" key="1">
    <citation type="submission" date="2018-02" db="EMBL/GenBank/DDBJ databases">
        <title>Rhizophora mucronata_Transcriptome.</title>
        <authorList>
            <person name="Meera S.P."/>
            <person name="Sreeshan A."/>
            <person name="Augustine A."/>
        </authorList>
    </citation>
    <scope>NUCLEOTIDE SEQUENCE</scope>
    <source>
        <tissue evidence="1">Leaf</tissue>
    </source>
</reference>
<protein>
    <submittedName>
        <fullName evidence="1">Uncharacterized protein</fullName>
    </submittedName>
</protein>
<organism evidence="1">
    <name type="scientific">Rhizophora mucronata</name>
    <name type="common">Asiatic mangrove</name>
    <dbReference type="NCBI Taxonomy" id="61149"/>
    <lineage>
        <taxon>Eukaryota</taxon>
        <taxon>Viridiplantae</taxon>
        <taxon>Streptophyta</taxon>
        <taxon>Embryophyta</taxon>
        <taxon>Tracheophyta</taxon>
        <taxon>Spermatophyta</taxon>
        <taxon>Magnoliopsida</taxon>
        <taxon>eudicotyledons</taxon>
        <taxon>Gunneridae</taxon>
        <taxon>Pentapetalae</taxon>
        <taxon>rosids</taxon>
        <taxon>fabids</taxon>
        <taxon>Malpighiales</taxon>
        <taxon>Rhizophoraceae</taxon>
        <taxon>Rhizophora</taxon>
    </lineage>
</organism>
<sequence>MTDNNDKKIGSMSLDVVVISGLLL</sequence>
<proteinExistence type="predicted"/>
<evidence type="ECO:0000313" key="1">
    <source>
        <dbReference type="EMBL" id="MBX53195.1"/>
    </source>
</evidence>
<name>A0A2P2PEP9_RHIMU</name>
<dbReference type="EMBL" id="GGEC01072711">
    <property type="protein sequence ID" value="MBX53195.1"/>
    <property type="molecule type" value="Transcribed_RNA"/>
</dbReference>
<accession>A0A2P2PEP9</accession>
<dbReference type="AlphaFoldDB" id="A0A2P2PEP9"/>